<evidence type="ECO:0000313" key="2">
    <source>
        <dbReference type="Proteomes" id="UP001597018"/>
    </source>
</evidence>
<keyword evidence="2" id="KW-1185">Reference proteome</keyword>
<accession>A0ABW3FXZ7</accession>
<sequence>MIDAWTGADLIERFPVVLVTERLAEALAASGLGTFELRDAEITTEPEAEEIRDSAGIQAFPNFRWLHVTGTAGQDDLGTDAEASLVVSDRALALLRQFNLDGCDIEDYAS</sequence>
<gene>
    <name evidence="1" type="ORF">ACFQ16_26090</name>
</gene>
<protein>
    <submittedName>
        <fullName evidence="1">Uncharacterized protein</fullName>
    </submittedName>
</protein>
<comment type="caution">
    <text evidence="1">The sequence shown here is derived from an EMBL/GenBank/DDBJ whole genome shotgun (WGS) entry which is preliminary data.</text>
</comment>
<dbReference type="RefSeq" id="WP_263247237.1">
    <property type="nucleotide sequence ID" value="NZ_BAABLT010000032.1"/>
</dbReference>
<name>A0ABW3FXZ7_9PSEU</name>
<evidence type="ECO:0000313" key="1">
    <source>
        <dbReference type="EMBL" id="MFD0923229.1"/>
    </source>
</evidence>
<organism evidence="1 2">
    <name type="scientific">Saccharopolyspora rosea</name>
    <dbReference type="NCBI Taxonomy" id="524884"/>
    <lineage>
        <taxon>Bacteria</taxon>
        <taxon>Bacillati</taxon>
        <taxon>Actinomycetota</taxon>
        <taxon>Actinomycetes</taxon>
        <taxon>Pseudonocardiales</taxon>
        <taxon>Pseudonocardiaceae</taxon>
        <taxon>Saccharopolyspora</taxon>
    </lineage>
</organism>
<dbReference type="Proteomes" id="UP001597018">
    <property type="component" value="Unassembled WGS sequence"/>
</dbReference>
<proteinExistence type="predicted"/>
<reference evidence="2" key="1">
    <citation type="journal article" date="2019" name="Int. J. Syst. Evol. Microbiol.">
        <title>The Global Catalogue of Microorganisms (GCM) 10K type strain sequencing project: providing services to taxonomists for standard genome sequencing and annotation.</title>
        <authorList>
            <consortium name="The Broad Institute Genomics Platform"/>
            <consortium name="The Broad Institute Genome Sequencing Center for Infectious Disease"/>
            <person name="Wu L."/>
            <person name="Ma J."/>
        </authorList>
    </citation>
    <scope>NUCLEOTIDE SEQUENCE [LARGE SCALE GENOMIC DNA]</scope>
    <source>
        <strain evidence="2">CCUG 56401</strain>
    </source>
</reference>
<dbReference type="EMBL" id="JBHTIW010000030">
    <property type="protein sequence ID" value="MFD0923229.1"/>
    <property type="molecule type" value="Genomic_DNA"/>
</dbReference>